<sequence length="187" mass="20946">MIMYFLFITILLMFTILWFRYIYKYFKNNCTCAVSLLGKVVIITGANSGIGYHAALEIAAKGGRVILACRNEDKGLAARDRIITATGNSNVVYKHLDLSALDSVRRFANDVIATEDRLDVLINNAGMYGSRVKYTEDGILEGFQVNHFGHFLLTLLLSELLKKSKPSRIINVSSILHYTKLKTSTKS</sequence>
<proteinExistence type="predicted"/>
<evidence type="ECO:0000313" key="4">
    <source>
        <dbReference type="RefSeq" id="XP_064072092.1"/>
    </source>
</evidence>
<dbReference type="PANTHER" id="PTHR43157:SF31">
    <property type="entry name" value="PHOSPHATIDYLINOSITOL-GLYCAN BIOSYNTHESIS CLASS F PROTEIN"/>
    <property type="match status" value="1"/>
</dbReference>
<dbReference type="RefSeq" id="XP_064072092.1">
    <property type="nucleotide sequence ID" value="XM_064216022.1"/>
</dbReference>
<dbReference type="PANTHER" id="PTHR43157">
    <property type="entry name" value="PHOSPHATIDYLINOSITOL-GLYCAN BIOSYNTHESIS CLASS F PROTEIN-RELATED"/>
    <property type="match status" value="1"/>
</dbReference>
<name>A0ABM4ALD8_VANTA</name>
<dbReference type="Pfam" id="PF00106">
    <property type="entry name" value="adh_short"/>
    <property type="match status" value="1"/>
</dbReference>
<evidence type="ECO:0000256" key="2">
    <source>
        <dbReference type="SAM" id="Phobius"/>
    </source>
</evidence>
<feature type="transmembrane region" description="Helical" evidence="2">
    <location>
        <begin position="5"/>
        <end position="23"/>
    </location>
</feature>
<keyword evidence="3" id="KW-1185">Reference proteome</keyword>
<accession>A0ABM4ALD8</accession>
<dbReference type="PRINTS" id="PR00081">
    <property type="entry name" value="GDHRDH"/>
</dbReference>
<dbReference type="Gene3D" id="3.40.50.720">
    <property type="entry name" value="NAD(P)-binding Rossmann-like Domain"/>
    <property type="match status" value="1"/>
</dbReference>
<evidence type="ECO:0000313" key="3">
    <source>
        <dbReference type="Proteomes" id="UP001652626"/>
    </source>
</evidence>
<dbReference type="InterPro" id="IPR002347">
    <property type="entry name" value="SDR_fam"/>
</dbReference>
<keyword evidence="2" id="KW-0812">Transmembrane</keyword>
<dbReference type="SUPFAM" id="SSF51735">
    <property type="entry name" value="NAD(P)-binding Rossmann-fold domains"/>
    <property type="match status" value="1"/>
</dbReference>
<dbReference type="InterPro" id="IPR036291">
    <property type="entry name" value="NAD(P)-bd_dom_sf"/>
</dbReference>
<keyword evidence="2" id="KW-0472">Membrane</keyword>
<dbReference type="GeneID" id="113402751"/>
<protein>
    <submittedName>
        <fullName evidence="4">Retinol dehydrogenase 11-like</fullName>
    </submittedName>
</protein>
<evidence type="ECO:0000256" key="1">
    <source>
        <dbReference type="ARBA" id="ARBA00023002"/>
    </source>
</evidence>
<organism evidence="3 4">
    <name type="scientific">Vanessa tameamea</name>
    <name type="common">Kamehameha butterfly</name>
    <dbReference type="NCBI Taxonomy" id="334116"/>
    <lineage>
        <taxon>Eukaryota</taxon>
        <taxon>Metazoa</taxon>
        <taxon>Ecdysozoa</taxon>
        <taxon>Arthropoda</taxon>
        <taxon>Hexapoda</taxon>
        <taxon>Insecta</taxon>
        <taxon>Pterygota</taxon>
        <taxon>Neoptera</taxon>
        <taxon>Endopterygota</taxon>
        <taxon>Lepidoptera</taxon>
        <taxon>Glossata</taxon>
        <taxon>Ditrysia</taxon>
        <taxon>Papilionoidea</taxon>
        <taxon>Nymphalidae</taxon>
        <taxon>Nymphalinae</taxon>
        <taxon>Vanessa</taxon>
    </lineage>
</organism>
<keyword evidence="2" id="KW-1133">Transmembrane helix</keyword>
<keyword evidence="1" id="KW-0560">Oxidoreductase</keyword>
<gene>
    <name evidence="4" type="primary">LOC113402751</name>
</gene>
<reference evidence="4" key="1">
    <citation type="submission" date="2025-08" db="UniProtKB">
        <authorList>
            <consortium name="RefSeq"/>
        </authorList>
    </citation>
    <scope>IDENTIFICATION</scope>
    <source>
        <tissue evidence="4">Whole body</tissue>
    </source>
</reference>
<dbReference type="Proteomes" id="UP001652626">
    <property type="component" value="Chromosome 10"/>
</dbReference>